<name>A0A9W6J2H1_9HYPH</name>
<gene>
    <name evidence="2" type="ORF">GCM10008179_27500</name>
</gene>
<reference evidence="2" key="1">
    <citation type="journal article" date="2014" name="Int. J. Syst. Evol. Microbiol.">
        <title>Complete genome sequence of Corynebacterium casei LMG S-19264T (=DSM 44701T), isolated from a smear-ripened cheese.</title>
        <authorList>
            <consortium name="US DOE Joint Genome Institute (JGI-PGF)"/>
            <person name="Walter F."/>
            <person name="Albersmeier A."/>
            <person name="Kalinowski J."/>
            <person name="Ruckert C."/>
        </authorList>
    </citation>
    <scope>NUCLEOTIDE SEQUENCE</scope>
    <source>
        <strain evidence="2">VKM B-2347</strain>
    </source>
</reference>
<evidence type="ECO:0000313" key="3">
    <source>
        <dbReference type="Proteomes" id="UP001143372"/>
    </source>
</evidence>
<evidence type="ECO:0000313" key="2">
    <source>
        <dbReference type="EMBL" id="GLK69112.1"/>
    </source>
</evidence>
<feature type="region of interest" description="Disordered" evidence="1">
    <location>
        <begin position="22"/>
        <end position="45"/>
    </location>
</feature>
<comment type="caution">
    <text evidence="2">The sequence shown here is derived from an EMBL/GenBank/DDBJ whole genome shotgun (WGS) entry which is preliminary data.</text>
</comment>
<keyword evidence="3" id="KW-1185">Reference proteome</keyword>
<accession>A0A9W6J2H1</accession>
<proteinExistence type="predicted"/>
<evidence type="ECO:0000256" key="1">
    <source>
        <dbReference type="SAM" id="MobiDB-lite"/>
    </source>
</evidence>
<dbReference type="Proteomes" id="UP001143372">
    <property type="component" value="Unassembled WGS sequence"/>
</dbReference>
<dbReference type="AlphaFoldDB" id="A0A9W6J2H1"/>
<protein>
    <submittedName>
        <fullName evidence="2">Uncharacterized protein</fullName>
    </submittedName>
</protein>
<dbReference type="EMBL" id="BSFI01000020">
    <property type="protein sequence ID" value="GLK69112.1"/>
    <property type="molecule type" value="Genomic_DNA"/>
</dbReference>
<reference evidence="2" key="2">
    <citation type="submission" date="2023-01" db="EMBL/GenBank/DDBJ databases">
        <authorList>
            <person name="Sun Q."/>
            <person name="Evtushenko L."/>
        </authorList>
    </citation>
    <scope>NUCLEOTIDE SEQUENCE</scope>
    <source>
        <strain evidence="2">VKM B-2347</strain>
    </source>
</reference>
<organism evidence="2 3">
    <name type="scientific">Hansschlegelia plantiphila</name>
    <dbReference type="NCBI Taxonomy" id="374655"/>
    <lineage>
        <taxon>Bacteria</taxon>
        <taxon>Pseudomonadati</taxon>
        <taxon>Pseudomonadota</taxon>
        <taxon>Alphaproteobacteria</taxon>
        <taxon>Hyphomicrobiales</taxon>
        <taxon>Methylopilaceae</taxon>
        <taxon>Hansschlegelia</taxon>
    </lineage>
</organism>
<sequence length="74" mass="8214">MRVEGSRVPDLAHAIEMQVAGGRSTSFARSRERLSANRRQNHGLGDWRGRMLSHVRALIRQAIPPGADAPIRTD</sequence>